<protein>
    <recommendedName>
        <fullName evidence="4 7">Signal peptidase I</fullName>
        <ecNumber evidence="3 7">3.4.21.89</ecNumber>
    </recommendedName>
</protein>
<dbReference type="EMBL" id="FQUS01000012">
    <property type="protein sequence ID" value="SHF72355.1"/>
    <property type="molecule type" value="Genomic_DNA"/>
</dbReference>
<dbReference type="GO" id="GO:0016020">
    <property type="term" value="C:membrane"/>
    <property type="evidence" value="ECO:0007669"/>
    <property type="project" value="UniProtKB-SubCell"/>
</dbReference>
<evidence type="ECO:0000256" key="1">
    <source>
        <dbReference type="ARBA" id="ARBA00000677"/>
    </source>
</evidence>
<feature type="region of interest" description="Disordered" evidence="8">
    <location>
        <begin position="1"/>
        <end position="22"/>
    </location>
</feature>
<dbReference type="Proteomes" id="UP000184041">
    <property type="component" value="Unassembled WGS sequence"/>
</dbReference>
<feature type="compositionally biased region" description="Basic residues" evidence="8">
    <location>
        <begin position="13"/>
        <end position="22"/>
    </location>
</feature>
<dbReference type="PANTHER" id="PTHR43390:SF1">
    <property type="entry name" value="CHLOROPLAST PROCESSING PEPTIDASE"/>
    <property type="match status" value="1"/>
</dbReference>
<dbReference type="InterPro" id="IPR019533">
    <property type="entry name" value="Peptidase_S26"/>
</dbReference>
<evidence type="ECO:0000256" key="5">
    <source>
        <dbReference type="ARBA" id="ARBA00022801"/>
    </source>
</evidence>
<evidence type="ECO:0000256" key="3">
    <source>
        <dbReference type="ARBA" id="ARBA00013208"/>
    </source>
</evidence>
<keyword evidence="5 7" id="KW-0378">Hydrolase</keyword>
<dbReference type="SUPFAM" id="SSF51306">
    <property type="entry name" value="LexA/Signal peptidase"/>
    <property type="match status" value="1"/>
</dbReference>
<feature type="domain" description="Peptidase S26" evidence="9">
    <location>
        <begin position="252"/>
        <end position="342"/>
    </location>
</feature>
<dbReference type="OrthoDB" id="9802919at2"/>
<dbReference type="GO" id="GO:0009003">
    <property type="term" value="F:signal peptidase activity"/>
    <property type="evidence" value="ECO:0007669"/>
    <property type="project" value="UniProtKB-EC"/>
</dbReference>
<dbReference type="Gene3D" id="2.10.109.10">
    <property type="entry name" value="Umud Fragment, subunit A"/>
    <property type="match status" value="2"/>
</dbReference>
<keyword evidence="11" id="KW-1185">Reference proteome</keyword>
<gene>
    <name evidence="10" type="ORF">SAMN05443144_11280</name>
</gene>
<evidence type="ECO:0000256" key="6">
    <source>
        <dbReference type="PIRSR" id="PIRSR600223-1"/>
    </source>
</evidence>
<evidence type="ECO:0000256" key="4">
    <source>
        <dbReference type="ARBA" id="ARBA00019232"/>
    </source>
</evidence>
<accession>A0A1M5DZJ0</accession>
<dbReference type="PRINTS" id="PR00727">
    <property type="entry name" value="LEADERPTASE"/>
</dbReference>
<evidence type="ECO:0000313" key="11">
    <source>
        <dbReference type="Proteomes" id="UP000184041"/>
    </source>
</evidence>
<dbReference type="PANTHER" id="PTHR43390">
    <property type="entry name" value="SIGNAL PEPTIDASE I"/>
    <property type="match status" value="1"/>
</dbReference>
<sequence>MANKLSREERQKRREQRRKNQHKKAKSWLREWADALLFAAVAALIIRTFFFEAYRIPTPSMEKTLMTGDFLIVSKMSYGPRTPMVLGVPFTNIYMQGLVLPWARLPGFDEIERNDIVVFNYPVDLAPIAAKTNYVKRLVGMPGDTLSIDDNQLFVNGEQAEPFPGIQRTYEVRVRDRVRLSAAKVRAAGGTLYQTQQPGVYRVNMTRQVAETISRWQEVTDVNPFVLPDGFNEYDRREFSFSSGFMNHHHLPPTVVPFEGQTVTLTPGNYHVYEDILTRYEGNSVQREGEQFIINGEETNEYTIRQDYYFMMGDNRDNSEDSRFWGFVPQTHIVGKAGMIYFSWDSERWLPRFDRILNFIHD</sequence>
<dbReference type="InterPro" id="IPR019757">
    <property type="entry name" value="Pept_S26A_signal_pept_1_Lys-AS"/>
</dbReference>
<evidence type="ECO:0000256" key="8">
    <source>
        <dbReference type="SAM" id="MobiDB-lite"/>
    </source>
</evidence>
<dbReference type="CDD" id="cd06530">
    <property type="entry name" value="S26_SPase_I"/>
    <property type="match status" value="2"/>
</dbReference>
<dbReference type="InterPro" id="IPR036286">
    <property type="entry name" value="LexA/Signal_pep-like_sf"/>
</dbReference>
<evidence type="ECO:0000256" key="2">
    <source>
        <dbReference type="ARBA" id="ARBA00009370"/>
    </source>
</evidence>
<proteinExistence type="inferred from homology"/>
<comment type="subcellular location">
    <subcellularLocation>
        <location evidence="7">Membrane</location>
        <topology evidence="7">Single-pass type II membrane protein</topology>
    </subcellularLocation>
</comment>
<feature type="active site" evidence="6">
    <location>
        <position position="60"/>
    </location>
</feature>
<dbReference type="GO" id="GO:0006465">
    <property type="term" value="P:signal peptide processing"/>
    <property type="evidence" value="ECO:0007669"/>
    <property type="project" value="InterPro"/>
</dbReference>
<dbReference type="GO" id="GO:0004252">
    <property type="term" value="F:serine-type endopeptidase activity"/>
    <property type="evidence" value="ECO:0007669"/>
    <property type="project" value="InterPro"/>
</dbReference>
<reference evidence="10 11" key="1">
    <citation type="submission" date="2016-11" db="EMBL/GenBank/DDBJ databases">
        <authorList>
            <person name="Jaros S."/>
            <person name="Januszkiewicz K."/>
            <person name="Wedrychowicz H."/>
        </authorList>
    </citation>
    <scope>NUCLEOTIDE SEQUENCE [LARGE SCALE GENOMIC DNA]</scope>
    <source>
        <strain evidence="10 11">DSM 21986</strain>
    </source>
</reference>
<feature type="domain" description="Peptidase S26" evidence="9">
    <location>
        <begin position="30"/>
        <end position="171"/>
    </location>
</feature>
<dbReference type="PROSITE" id="PS00761">
    <property type="entry name" value="SPASE_I_3"/>
    <property type="match status" value="1"/>
</dbReference>
<dbReference type="NCBIfam" id="TIGR02227">
    <property type="entry name" value="sigpep_I_bact"/>
    <property type="match status" value="2"/>
</dbReference>
<dbReference type="InterPro" id="IPR019758">
    <property type="entry name" value="Pept_S26A_signal_pept_1_CS"/>
</dbReference>
<comment type="catalytic activity">
    <reaction evidence="1 7">
        <text>Cleavage of hydrophobic, N-terminal signal or leader sequences from secreted and periplasmic proteins.</text>
        <dbReference type="EC" id="3.4.21.89"/>
    </reaction>
</comment>
<feature type="compositionally biased region" description="Basic and acidic residues" evidence="8">
    <location>
        <begin position="1"/>
        <end position="12"/>
    </location>
</feature>
<keyword evidence="7" id="KW-0645">Protease</keyword>
<comment type="similarity">
    <text evidence="2 7">Belongs to the peptidase S26 family.</text>
</comment>
<dbReference type="PROSITE" id="PS00760">
    <property type="entry name" value="SPASE_I_2"/>
    <property type="match status" value="1"/>
</dbReference>
<evidence type="ECO:0000259" key="9">
    <source>
        <dbReference type="Pfam" id="PF10502"/>
    </source>
</evidence>
<evidence type="ECO:0000256" key="7">
    <source>
        <dbReference type="RuleBase" id="RU362042"/>
    </source>
</evidence>
<organism evidence="10 11">
    <name type="scientific">Fodinibius roseus</name>
    <dbReference type="NCBI Taxonomy" id="1194090"/>
    <lineage>
        <taxon>Bacteria</taxon>
        <taxon>Pseudomonadati</taxon>
        <taxon>Balneolota</taxon>
        <taxon>Balneolia</taxon>
        <taxon>Balneolales</taxon>
        <taxon>Balneolaceae</taxon>
        <taxon>Fodinibius</taxon>
    </lineage>
</organism>
<dbReference type="EC" id="3.4.21.89" evidence="3 7"/>
<feature type="active site" evidence="6">
    <location>
        <position position="136"/>
    </location>
</feature>
<evidence type="ECO:0000313" key="10">
    <source>
        <dbReference type="EMBL" id="SHF72355.1"/>
    </source>
</evidence>
<dbReference type="Pfam" id="PF10502">
    <property type="entry name" value="Peptidase_S26"/>
    <property type="match status" value="2"/>
</dbReference>
<dbReference type="InterPro" id="IPR000223">
    <property type="entry name" value="Pept_S26A_signal_pept_1"/>
</dbReference>
<dbReference type="AlphaFoldDB" id="A0A1M5DZJ0"/>
<dbReference type="RefSeq" id="WP_073064548.1">
    <property type="nucleotide sequence ID" value="NZ_FQUS01000012.1"/>
</dbReference>
<dbReference type="STRING" id="1194090.SAMN05443144_11280"/>
<name>A0A1M5DZJ0_9BACT</name>